<dbReference type="PIRSF" id="PIRSF017388">
    <property type="entry name" value="Esterase_lipase"/>
    <property type="match status" value="1"/>
</dbReference>
<accession>A0ABS4G2X5</accession>
<keyword evidence="2" id="KW-0378">Hydrolase</keyword>
<feature type="domain" description="Serine aminopeptidase S33" evidence="1">
    <location>
        <begin position="23"/>
        <end position="250"/>
    </location>
</feature>
<dbReference type="InterPro" id="IPR029058">
    <property type="entry name" value="AB_hydrolase_fold"/>
</dbReference>
<gene>
    <name evidence="2" type="ORF">J2Z34_001374</name>
</gene>
<organism evidence="2 3">
    <name type="scientific">Youngiibacter multivorans</name>
    <dbReference type="NCBI Taxonomy" id="937251"/>
    <lineage>
        <taxon>Bacteria</taxon>
        <taxon>Bacillati</taxon>
        <taxon>Bacillota</taxon>
        <taxon>Clostridia</taxon>
        <taxon>Eubacteriales</taxon>
        <taxon>Clostridiaceae</taxon>
        <taxon>Youngiibacter</taxon>
    </lineage>
</organism>
<sequence>MKERIFQSYDGTGLFVKKDEVMHNKAVVLIVHGLCEHLGRYDYLTEKLNSSGYSVYRFDHRGHGKSEGRRVFYGTYNEIFEDVNAVFDLMKSENPGTRLFVVGHSMGGYASALFGSHYPGKADGYVLSGALTRNNAGAGSALPPDLPAETYFPNELGAGVCSDPEVVAAYQKDPLVEKQISAGLFYTIFKGIGYLKGNPGNFTDPVFLMHGCDDGLVSNSDSREFFGEIASKDKSLKIYSKLYHEIFNEVEKDEVISEAIAWLDKRS</sequence>
<dbReference type="Proteomes" id="UP001519271">
    <property type="component" value="Unassembled WGS sequence"/>
</dbReference>
<proteinExistence type="predicted"/>
<dbReference type="Gene3D" id="3.40.50.1820">
    <property type="entry name" value="alpha/beta hydrolase"/>
    <property type="match status" value="1"/>
</dbReference>
<dbReference type="InterPro" id="IPR012354">
    <property type="entry name" value="Esterase_lipase"/>
</dbReference>
<name>A0ABS4G2X5_9CLOT</name>
<dbReference type="EMBL" id="JAGGKC010000009">
    <property type="protein sequence ID" value="MBP1918894.1"/>
    <property type="molecule type" value="Genomic_DNA"/>
</dbReference>
<evidence type="ECO:0000313" key="2">
    <source>
        <dbReference type="EMBL" id="MBP1918894.1"/>
    </source>
</evidence>
<keyword evidence="3" id="KW-1185">Reference proteome</keyword>
<dbReference type="PANTHER" id="PTHR11614">
    <property type="entry name" value="PHOSPHOLIPASE-RELATED"/>
    <property type="match status" value="1"/>
</dbReference>
<dbReference type="GO" id="GO:0004622">
    <property type="term" value="F:phosphatidylcholine lysophospholipase activity"/>
    <property type="evidence" value="ECO:0007669"/>
    <property type="project" value="UniProtKB-EC"/>
</dbReference>
<evidence type="ECO:0000259" key="1">
    <source>
        <dbReference type="Pfam" id="PF12146"/>
    </source>
</evidence>
<dbReference type="InterPro" id="IPR022742">
    <property type="entry name" value="Hydrolase_4"/>
</dbReference>
<dbReference type="InterPro" id="IPR051044">
    <property type="entry name" value="MAG_DAG_Lipase"/>
</dbReference>
<dbReference type="Pfam" id="PF12146">
    <property type="entry name" value="Hydrolase_4"/>
    <property type="match status" value="1"/>
</dbReference>
<dbReference type="EC" id="3.1.1.5" evidence="2"/>
<dbReference type="SUPFAM" id="SSF53474">
    <property type="entry name" value="alpha/beta-Hydrolases"/>
    <property type="match status" value="1"/>
</dbReference>
<comment type="caution">
    <text evidence="2">The sequence shown here is derived from an EMBL/GenBank/DDBJ whole genome shotgun (WGS) entry which is preliminary data.</text>
</comment>
<protein>
    <submittedName>
        <fullName evidence="2">Lysophospholipase</fullName>
        <ecNumber evidence="2">3.1.1.5</ecNumber>
    </submittedName>
</protein>
<reference evidence="2 3" key="1">
    <citation type="submission" date="2021-03" db="EMBL/GenBank/DDBJ databases">
        <title>Genomic Encyclopedia of Type Strains, Phase IV (KMG-IV): sequencing the most valuable type-strain genomes for metagenomic binning, comparative biology and taxonomic classification.</title>
        <authorList>
            <person name="Goeker M."/>
        </authorList>
    </citation>
    <scope>NUCLEOTIDE SEQUENCE [LARGE SCALE GENOMIC DNA]</scope>
    <source>
        <strain evidence="2 3">DSM 6139</strain>
    </source>
</reference>
<dbReference type="RefSeq" id="WP_209459115.1">
    <property type="nucleotide sequence ID" value="NZ_JAGGKC010000009.1"/>
</dbReference>
<evidence type="ECO:0000313" key="3">
    <source>
        <dbReference type="Proteomes" id="UP001519271"/>
    </source>
</evidence>